<accession>A0A6C0BJM4</accession>
<reference evidence="1" key="1">
    <citation type="journal article" date="2020" name="Nature">
        <title>Giant virus diversity and host interactions through global metagenomics.</title>
        <authorList>
            <person name="Schulz F."/>
            <person name="Roux S."/>
            <person name="Paez-Espino D."/>
            <person name="Jungbluth S."/>
            <person name="Walsh D.A."/>
            <person name="Denef V.J."/>
            <person name="McMahon K.D."/>
            <person name="Konstantinidis K.T."/>
            <person name="Eloe-Fadrosh E.A."/>
            <person name="Kyrpides N.C."/>
            <person name="Woyke T."/>
        </authorList>
    </citation>
    <scope>NUCLEOTIDE SEQUENCE</scope>
    <source>
        <strain evidence="1">GVMAG-M-3300014204-73</strain>
    </source>
</reference>
<sequence>MGKSVSIHNGTFIDQTNLIDQISKLIQSLLCNKIT</sequence>
<evidence type="ECO:0000313" key="1">
    <source>
        <dbReference type="EMBL" id="QHS92376.1"/>
    </source>
</evidence>
<protein>
    <submittedName>
        <fullName evidence="1">Uncharacterized protein</fullName>
    </submittedName>
</protein>
<proteinExistence type="predicted"/>
<name>A0A6C0BJM4_9ZZZZ</name>
<dbReference type="AlphaFoldDB" id="A0A6C0BJM4"/>
<organism evidence="1">
    <name type="scientific">viral metagenome</name>
    <dbReference type="NCBI Taxonomy" id="1070528"/>
    <lineage>
        <taxon>unclassified sequences</taxon>
        <taxon>metagenomes</taxon>
        <taxon>organismal metagenomes</taxon>
    </lineage>
</organism>
<dbReference type="EMBL" id="MN739178">
    <property type="protein sequence ID" value="QHS92376.1"/>
    <property type="molecule type" value="Genomic_DNA"/>
</dbReference>